<dbReference type="CDD" id="cd05271">
    <property type="entry name" value="NDUFA9_like_SDR_a"/>
    <property type="match status" value="1"/>
</dbReference>
<proteinExistence type="predicted"/>
<dbReference type="Pfam" id="PF01370">
    <property type="entry name" value="Epimerase"/>
    <property type="match status" value="1"/>
</dbReference>
<protein>
    <submittedName>
        <fullName evidence="2">Epimerase</fullName>
    </submittedName>
</protein>
<dbReference type="PANTHER" id="PTHR12126:SF11">
    <property type="entry name" value="NADH DEHYDROGENASE [UBIQUINONE] 1 ALPHA SUBCOMPLEX SUBUNIT 9, MITOCHONDRIAL"/>
    <property type="match status" value="1"/>
</dbReference>
<evidence type="ECO:0000259" key="1">
    <source>
        <dbReference type="Pfam" id="PF01370"/>
    </source>
</evidence>
<reference evidence="2 3" key="1">
    <citation type="journal article" date="2016" name="Front. Microbiol.">
        <title>Single-Cell (Meta-)Genomics of a Dimorphic Candidatus Thiomargarita nelsonii Reveals Genomic Plasticity.</title>
        <authorList>
            <person name="Flood B.E."/>
            <person name="Fliss P."/>
            <person name="Jones D.S."/>
            <person name="Dick G.J."/>
            <person name="Jain S."/>
            <person name="Kaster A.K."/>
            <person name="Winkel M."/>
            <person name="Mussmann M."/>
            <person name="Bailey J."/>
        </authorList>
    </citation>
    <scope>NUCLEOTIDE SEQUENCE [LARGE SCALE GENOMIC DNA]</scope>
    <source>
        <strain evidence="2">Hydrate Ridge</strain>
    </source>
</reference>
<comment type="caution">
    <text evidence="2">The sequence shown here is derived from an EMBL/GenBank/DDBJ whole genome shotgun (WGS) entry which is preliminary data.</text>
</comment>
<gene>
    <name evidence="2" type="ORF">PN36_03200</name>
</gene>
<dbReference type="InterPro" id="IPR001509">
    <property type="entry name" value="Epimerase_deHydtase"/>
</dbReference>
<accession>A0A0A6P2Q3</accession>
<organism evidence="2 3">
    <name type="scientific">Candidatus Thiomargarita nelsonii</name>
    <dbReference type="NCBI Taxonomy" id="1003181"/>
    <lineage>
        <taxon>Bacteria</taxon>
        <taxon>Pseudomonadati</taxon>
        <taxon>Pseudomonadota</taxon>
        <taxon>Gammaproteobacteria</taxon>
        <taxon>Thiotrichales</taxon>
        <taxon>Thiotrichaceae</taxon>
        <taxon>Thiomargarita</taxon>
    </lineage>
</organism>
<evidence type="ECO:0000313" key="3">
    <source>
        <dbReference type="Proteomes" id="UP000030428"/>
    </source>
</evidence>
<dbReference type="SUPFAM" id="SSF51735">
    <property type="entry name" value="NAD(P)-binding Rossmann-fold domains"/>
    <property type="match status" value="1"/>
</dbReference>
<dbReference type="InterPro" id="IPR036291">
    <property type="entry name" value="NAD(P)-bd_dom_sf"/>
</dbReference>
<keyword evidence="3" id="KW-1185">Reference proteome</keyword>
<dbReference type="Proteomes" id="UP000030428">
    <property type="component" value="Unassembled WGS sequence"/>
</dbReference>
<dbReference type="EMBL" id="JSZA02000009">
    <property type="protein sequence ID" value="KHD05155.1"/>
    <property type="molecule type" value="Genomic_DNA"/>
</dbReference>
<name>A0A0A6P2Q3_9GAMM</name>
<evidence type="ECO:0000313" key="2">
    <source>
        <dbReference type="EMBL" id="KHD05155.1"/>
    </source>
</evidence>
<dbReference type="InterPro" id="IPR051207">
    <property type="entry name" value="ComplexI_NDUFA9_subunit"/>
</dbReference>
<sequence length="320" mass="35880">MRSICLLGGTGFVGKHLANRLYQMGWQVRVLTRRRDQHRDLLVLPTLELVETDVYDQKQLNEQLAGCDAVINLVGILNETGHDGAGFRKAHVEFPQQVISACKANNIKRLLHMSALNAGAGKSHYLRTKGEAEDLVHATEDLHVTSFRPSVIFGEDDSFFNRFAALLRVPSPIFMLPSGYAKFAPVWVNDVVEAMLKTLVSHEHDGQRYNLCGPKVYTLEELVAYTAKLLGVKRDIIPLKETPSKWAAFIMERIPGKPYSLDNFHSSLVESVCGDNNHLSQLGITPQAVETVMPKYLSASTSRELYSNFRYLAGRDLQRL</sequence>
<dbReference type="GO" id="GO:0044877">
    <property type="term" value="F:protein-containing complex binding"/>
    <property type="evidence" value="ECO:0007669"/>
    <property type="project" value="TreeGrafter"/>
</dbReference>
<dbReference type="Gene3D" id="3.40.50.720">
    <property type="entry name" value="NAD(P)-binding Rossmann-like Domain"/>
    <property type="match status" value="1"/>
</dbReference>
<feature type="domain" description="NAD-dependent epimerase/dehydratase" evidence="1">
    <location>
        <begin position="4"/>
        <end position="212"/>
    </location>
</feature>
<dbReference type="PANTHER" id="PTHR12126">
    <property type="entry name" value="NADH-UBIQUINONE OXIDOREDUCTASE 39 KDA SUBUNIT-RELATED"/>
    <property type="match status" value="1"/>
</dbReference>
<dbReference type="AlphaFoldDB" id="A0A0A6P2Q3"/>